<sequence>MPLLIKGERVLTAPTSVKQFHQKYSSFKASSRQLTQQEVTEVGPVGLLYVGQREYGGTSPEDDVIKIIGSEDATTCHISVLRHTGSGATCVLHFDGCETQQGLNDMIQLVSELSENKPAGRLEMHLAGGFEDERKNSEEVSLDLFGCLVKCQAEIHLVTACIGEHNTVYKNRIPFPIIYGIAVEVETGRIFKATFPDKGPDLPLRSARHFTGGRNNLRVYNWRQKQMAIGPFTYEPLNDIDNWLTMPDHCYRKYMSTSPAQEPESFESSIRACLQHMKDHPEPMKTLFQGDTPRCYKKLPNGKWERV</sequence>
<dbReference type="EMBL" id="JBAMIC010000002">
    <property type="protein sequence ID" value="KAK7111667.1"/>
    <property type="molecule type" value="Genomic_DNA"/>
</dbReference>
<dbReference type="InterPro" id="IPR026750">
    <property type="entry name" value="NTAN1"/>
</dbReference>
<evidence type="ECO:0008006" key="3">
    <source>
        <dbReference type="Google" id="ProtNLM"/>
    </source>
</evidence>
<name>A0AAN9BTS7_9CAEN</name>
<dbReference type="GO" id="GO:0005634">
    <property type="term" value="C:nucleus"/>
    <property type="evidence" value="ECO:0007669"/>
    <property type="project" value="TreeGrafter"/>
</dbReference>
<dbReference type="PANTHER" id="PTHR12498:SF0">
    <property type="entry name" value="PROTEIN N-TERMINAL ASPARAGINE AMIDOHYDROLASE"/>
    <property type="match status" value="1"/>
</dbReference>
<keyword evidence="2" id="KW-1185">Reference proteome</keyword>
<evidence type="ECO:0000313" key="1">
    <source>
        <dbReference type="EMBL" id="KAK7111667.1"/>
    </source>
</evidence>
<dbReference type="PANTHER" id="PTHR12498">
    <property type="entry name" value="N-TERMINAL ASPARAGINE AMIDOHYDROLASE"/>
    <property type="match status" value="1"/>
</dbReference>
<dbReference type="GO" id="GO:0008418">
    <property type="term" value="F:protein-N-terminal asparagine amidohydrolase activity"/>
    <property type="evidence" value="ECO:0007669"/>
    <property type="project" value="InterPro"/>
</dbReference>
<comment type="caution">
    <text evidence="1">The sequence shown here is derived from an EMBL/GenBank/DDBJ whole genome shotgun (WGS) entry which is preliminary data.</text>
</comment>
<organism evidence="1 2">
    <name type="scientific">Littorina saxatilis</name>
    <dbReference type="NCBI Taxonomy" id="31220"/>
    <lineage>
        <taxon>Eukaryota</taxon>
        <taxon>Metazoa</taxon>
        <taxon>Spiralia</taxon>
        <taxon>Lophotrochozoa</taxon>
        <taxon>Mollusca</taxon>
        <taxon>Gastropoda</taxon>
        <taxon>Caenogastropoda</taxon>
        <taxon>Littorinimorpha</taxon>
        <taxon>Littorinoidea</taxon>
        <taxon>Littorinidae</taxon>
        <taxon>Littorina</taxon>
    </lineage>
</organism>
<accession>A0AAN9BTS7</accession>
<reference evidence="1 2" key="1">
    <citation type="submission" date="2024-02" db="EMBL/GenBank/DDBJ databases">
        <title>Chromosome-scale genome assembly of the rough periwinkle Littorina saxatilis.</title>
        <authorList>
            <person name="De Jode A."/>
            <person name="Faria R."/>
            <person name="Formenti G."/>
            <person name="Sims Y."/>
            <person name="Smith T.P."/>
            <person name="Tracey A."/>
            <person name="Wood J.M.D."/>
            <person name="Zagrodzka Z.B."/>
            <person name="Johannesson K."/>
            <person name="Butlin R.K."/>
            <person name="Leder E.H."/>
        </authorList>
    </citation>
    <scope>NUCLEOTIDE SEQUENCE [LARGE SCALE GENOMIC DNA]</scope>
    <source>
        <strain evidence="1">Snail1</strain>
        <tissue evidence="1">Muscle</tissue>
    </source>
</reference>
<proteinExistence type="predicted"/>
<evidence type="ECO:0000313" key="2">
    <source>
        <dbReference type="Proteomes" id="UP001374579"/>
    </source>
</evidence>
<dbReference type="Proteomes" id="UP001374579">
    <property type="component" value="Unassembled WGS sequence"/>
</dbReference>
<dbReference type="GO" id="GO:0006511">
    <property type="term" value="P:ubiquitin-dependent protein catabolic process"/>
    <property type="evidence" value="ECO:0007669"/>
    <property type="project" value="TreeGrafter"/>
</dbReference>
<dbReference type="AlphaFoldDB" id="A0AAN9BTS7"/>
<protein>
    <recommendedName>
        <fullName evidence="3">Protein N-terminal asparagine amidohydrolase</fullName>
    </recommendedName>
</protein>
<dbReference type="Pfam" id="PF14736">
    <property type="entry name" value="N_Asn_amidohyd"/>
    <property type="match status" value="1"/>
</dbReference>
<gene>
    <name evidence="1" type="ORF">V1264_011262</name>
</gene>